<dbReference type="PROSITE" id="PS00518">
    <property type="entry name" value="ZF_RING_1"/>
    <property type="match status" value="1"/>
</dbReference>
<evidence type="ECO:0000313" key="9">
    <source>
        <dbReference type="Ensembl" id="ENSPKIP00000033764.1"/>
    </source>
</evidence>
<evidence type="ECO:0000256" key="3">
    <source>
        <dbReference type="ARBA" id="ARBA00022723"/>
    </source>
</evidence>
<evidence type="ECO:0000256" key="7">
    <source>
        <dbReference type="ARBA" id="ARBA00023136"/>
    </source>
</evidence>
<keyword evidence="3" id="KW-0479">Metal-binding</keyword>
<dbReference type="Pfam" id="PF13903">
    <property type="entry name" value="Claudin_2"/>
    <property type="match status" value="1"/>
</dbReference>
<keyword evidence="2 8" id="KW-0812">Transmembrane</keyword>
<dbReference type="GO" id="GO:0008270">
    <property type="term" value="F:zinc ion binding"/>
    <property type="evidence" value="ECO:0007669"/>
    <property type="project" value="UniProtKB-KW"/>
</dbReference>
<accession>A0A3B3SST0</accession>
<comment type="subcellular location">
    <subcellularLocation>
        <location evidence="1">Membrane</location>
        <topology evidence="1">Multi-pass membrane protein</topology>
    </subcellularLocation>
</comment>
<feature type="transmembrane region" description="Helical" evidence="8">
    <location>
        <begin position="168"/>
        <end position="195"/>
    </location>
</feature>
<reference evidence="9" key="1">
    <citation type="submission" date="2025-08" db="UniProtKB">
        <authorList>
            <consortium name="Ensembl"/>
        </authorList>
    </citation>
    <scope>IDENTIFICATION</scope>
</reference>
<dbReference type="Gene3D" id="1.20.140.150">
    <property type="match status" value="1"/>
</dbReference>
<dbReference type="Ensembl" id="ENSPKIT00000014658.1">
    <property type="protein sequence ID" value="ENSPKIP00000033764.1"/>
    <property type="gene ID" value="ENSPKIG00000013342.1"/>
</dbReference>
<dbReference type="InterPro" id="IPR039951">
    <property type="entry name" value="TMEM114/TMEM235"/>
</dbReference>
<organism evidence="9 10">
    <name type="scientific">Paramormyrops kingsleyae</name>
    <dbReference type="NCBI Taxonomy" id="1676925"/>
    <lineage>
        <taxon>Eukaryota</taxon>
        <taxon>Metazoa</taxon>
        <taxon>Chordata</taxon>
        <taxon>Craniata</taxon>
        <taxon>Vertebrata</taxon>
        <taxon>Euteleostomi</taxon>
        <taxon>Actinopterygii</taxon>
        <taxon>Neopterygii</taxon>
        <taxon>Teleostei</taxon>
        <taxon>Osteoglossocephala</taxon>
        <taxon>Osteoglossomorpha</taxon>
        <taxon>Osteoglossiformes</taxon>
        <taxon>Mormyridae</taxon>
        <taxon>Paramormyrops</taxon>
    </lineage>
</organism>
<feature type="transmembrane region" description="Helical" evidence="8">
    <location>
        <begin position="123"/>
        <end position="148"/>
    </location>
</feature>
<dbReference type="InterPro" id="IPR004031">
    <property type="entry name" value="PMP22/EMP/MP20/Claudin"/>
</dbReference>
<dbReference type="AlphaFoldDB" id="A0A3B3SST0"/>
<keyword evidence="6 8" id="KW-1133">Transmembrane helix</keyword>
<dbReference type="GO" id="GO:0016324">
    <property type="term" value="C:apical plasma membrane"/>
    <property type="evidence" value="ECO:0007669"/>
    <property type="project" value="TreeGrafter"/>
</dbReference>
<dbReference type="GeneTree" id="ENSGT00390000011615"/>
<keyword evidence="4" id="KW-0863">Zinc-finger</keyword>
<feature type="transmembrane region" description="Helical" evidence="8">
    <location>
        <begin position="93"/>
        <end position="114"/>
    </location>
</feature>
<name>A0A3B3SST0_9TELE</name>
<evidence type="ECO:0000313" key="10">
    <source>
        <dbReference type="Proteomes" id="UP000261540"/>
    </source>
</evidence>
<dbReference type="InterPro" id="IPR017907">
    <property type="entry name" value="Znf_RING_CS"/>
</dbReference>
<evidence type="ECO:0000256" key="4">
    <source>
        <dbReference type="ARBA" id="ARBA00022771"/>
    </source>
</evidence>
<dbReference type="Proteomes" id="UP000261540">
    <property type="component" value="Unplaced"/>
</dbReference>
<evidence type="ECO:0000256" key="8">
    <source>
        <dbReference type="SAM" id="Phobius"/>
    </source>
</evidence>
<keyword evidence="5" id="KW-0862">Zinc</keyword>
<evidence type="ECO:0000256" key="2">
    <source>
        <dbReference type="ARBA" id="ARBA00022692"/>
    </source>
</evidence>
<keyword evidence="7 8" id="KW-0472">Membrane</keyword>
<evidence type="ECO:0000256" key="5">
    <source>
        <dbReference type="ARBA" id="ARBA00022833"/>
    </source>
</evidence>
<reference evidence="9" key="2">
    <citation type="submission" date="2025-09" db="UniProtKB">
        <authorList>
            <consortium name="Ensembl"/>
        </authorList>
    </citation>
    <scope>IDENTIFICATION</scope>
</reference>
<sequence length="247" mass="26519">IARLYGTTVVTAGIAGIVSFGLLAAAIGSEYWYIIVVNRPNETDSEDLNSHSGLWRIYEEFICNFGKTYVCSCPHIPRLTLCSLAPPTGLHRVIVILLPLSLVLLVFGGILGLVSSLARSRTLLLGTAAYLLLCSLLTLSGVSIYVSYSQQALAELERELGPEELAHVGVSFGWSLVLACLSFCLEVLAGVLLLLAARLALLMPECGHLICAKCVSKWMPEDVNDVVFSGFAAACTEGSLSFILHLM</sequence>
<keyword evidence="10" id="KW-1185">Reference proteome</keyword>
<dbReference type="PANTHER" id="PTHR20516:SF1">
    <property type="entry name" value="TRANSMEMBRANE PROTEIN 235"/>
    <property type="match status" value="1"/>
</dbReference>
<proteinExistence type="predicted"/>
<dbReference type="PANTHER" id="PTHR20516">
    <property type="entry name" value="TRANSMEMBRANE PROTEIN 114/235 FAMILY MEMBER"/>
    <property type="match status" value="1"/>
</dbReference>
<protein>
    <submittedName>
        <fullName evidence="9">Transmembrane protein 235</fullName>
    </submittedName>
</protein>
<evidence type="ECO:0000256" key="1">
    <source>
        <dbReference type="ARBA" id="ARBA00004141"/>
    </source>
</evidence>
<feature type="transmembrane region" description="Helical" evidence="8">
    <location>
        <begin position="12"/>
        <end position="34"/>
    </location>
</feature>
<evidence type="ECO:0000256" key="6">
    <source>
        <dbReference type="ARBA" id="ARBA00022989"/>
    </source>
</evidence>